<name>A0A9W9LIJ8_9EURO</name>
<reference evidence="2" key="1">
    <citation type="submission" date="2022-11" db="EMBL/GenBank/DDBJ databases">
        <authorList>
            <person name="Petersen C."/>
        </authorList>
    </citation>
    <scope>NUCLEOTIDE SEQUENCE</scope>
    <source>
        <strain evidence="2">IBT 26290</strain>
    </source>
</reference>
<keyword evidence="1" id="KW-1133">Transmembrane helix</keyword>
<gene>
    <name evidence="2" type="ORF">N7482_008222</name>
</gene>
<evidence type="ECO:0000313" key="3">
    <source>
        <dbReference type="Proteomes" id="UP001149163"/>
    </source>
</evidence>
<sequence>MGHKFSVVHGVKSDKFYEQGNAINEIWVGDVEIISRLPFGDSDISQAGWSPGKWPKIPWHHFIIPLKRDLKTVYADSEYQSNSTTVRSFKDYKDRFMLIHLGILLVFLVFGVLRLILKHKRARLTHLRDLDEENSPSSCV</sequence>
<comment type="caution">
    <text evidence="2">The sequence shown here is derived from an EMBL/GenBank/DDBJ whole genome shotgun (WGS) entry which is preliminary data.</text>
</comment>
<organism evidence="2 3">
    <name type="scientific">Penicillium canariense</name>
    <dbReference type="NCBI Taxonomy" id="189055"/>
    <lineage>
        <taxon>Eukaryota</taxon>
        <taxon>Fungi</taxon>
        <taxon>Dikarya</taxon>
        <taxon>Ascomycota</taxon>
        <taxon>Pezizomycotina</taxon>
        <taxon>Eurotiomycetes</taxon>
        <taxon>Eurotiomycetidae</taxon>
        <taxon>Eurotiales</taxon>
        <taxon>Aspergillaceae</taxon>
        <taxon>Penicillium</taxon>
    </lineage>
</organism>
<dbReference type="GeneID" id="81429522"/>
<protein>
    <submittedName>
        <fullName evidence="2">Uncharacterized protein</fullName>
    </submittedName>
</protein>
<keyword evidence="1" id="KW-0472">Membrane</keyword>
<dbReference type="AlphaFoldDB" id="A0A9W9LIJ8"/>
<evidence type="ECO:0000256" key="1">
    <source>
        <dbReference type="SAM" id="Phobius"/>
    </source>
</evidence>
<evidence type="ECO:0000313" key="2">
    <source>
        <dbReference type="EMBL" id="KAJ5157122.1"/>
    </source>
</evidence>
<keyword evidence="3" id="KW-1185">Reference proteome</keyword>
<dbReference type="EMBL" id="JAPQKN010000006">
    <property type="protein sequence ID" value="KAJ5157122.1"/>
    <property type="molecule type" value="Genomic_DNA"/>
</dbReference>
<dbReference type="RefSeq" id="XP_056540111.1">
    <property type="nucleotide sequence ID" value="XM_056690346.1"/>
</dbReference>
<proteinExistence type="predicted"/>
<reference evidence="2" key="2">
    <citation type="journal article" date="2023" name="IMA Fungus">
        <title>Comparative genomic study of the Penicillium genus elucidates a diverse pangenome and 15 lateral gene transfer events.</title>
        <authorList>
            <person name="Petersen C."/>
            <person name="Sorensen T."/>
            <person name="Nielsen M.R."/>
            <person name="Sondergaard T.E."/>
            <person name="Sorensen J.L."/>
            <person name="Fitzpatrick D.A."/>
            <person name="Frisvad J.C."/>
            <person name="Nielsen K.L."/>
        </authorList>
    </citation>
    <scope>NUCLEOTIDE SEQUENCE</scope>
    <source>
        <strain evidence="2">IBT 26290</strain>
    </source>
</reference>
<dbReference type="Proteomes" id="UP001149163">
    <property type="component" value="Unassembled WGS sequence"/>
</dbReference>
<feature type="transmembrane region" description="Helical" evidence="1">
    <location>
        <begin position="97"/>
        <end position="117"/>
    </location>
</feature>
<accession>A0A9W9LIJ8</accession>
<dbReference type="OrthoDB" id="4486746at2759"/>
<keyword evidence="1" id="KW-0812">Transmembrane</keyword>